<sequence>MARLADRADYVEAMASDAATRAPWDAALNRYRDLATDAATFNVDLLEQLRPTWQAHVRPDTSMFTLLFTHHGETGYDFHERVEVNYETPDRVRVAFARQTPRRAENRPNGPVVVTGDFARPENAPAVVESFLMQLSGA</sequence>
<evidence type="ECO:0000313" key="1">
    <source>
        <dbReference type="EMBL" id="GEA84509.1"/>
    </source>
</evidence>
<comment type="caution">
    <text evidence="1">The sequence shown here is derived from an EMBL/GenBank/DDBJ whole genome shotgun (WGS) entry which is preliminary data.</text>
</comment>
<organism evidence="1 2">
    <name type="scientific">Cellulomonas gelida</name>
    <dbReference type="NCBI Taxonomy" id="1712"/>
    <lineage>
        <taxon>Bacteria</taxon>
        <taxon>Bacillati</taxon>
        <taxon>Actinomycetota</taxon>
        <taxon>Actinomycetes</taxon>
        <taxon>Micrococcales</taxon>
        <taxon>Cellulomonadaceae</taxon>
        <taxon>Cellulomonas</taxon>
    </lineage>
</organism>
<gene>
    <name evidence="1" type="ORF">CGE01nite_17600</name>
</gene>
<reference evidence="1 2" key="1">
    <citation type="submission" date="2019-06" db="EMBL/GenBank/DDBJ databases">
        <title>Whole genome shotgun sequence of Cellulomonas gelida NBRC 3748.</title>
        <authorList>
            <person name="Hosoyama A."/>
            <person name="Uohara A."/>
            <person name="Ohji S."/>
            <person name="Ichikawa N."/>
        </authorList>
    </citation>
    <scope>NUCLEOTIDE SEQUENCE [LARGE SCALE GENOMIC DNA]</scope>
    <source>
        <strain evidence="1 2">NBRC 3748</strain>
    </source>
</reference>
<name>A0A4Y3KJC1_9CELL</name>
<protein>
    <submittedName>
        <fullName evidence="1">Uncharacterized protein</fullName>
    </submittedName>
</protein>
<dbReference type="Proteomes" id="UP000320461">
    <property type="component" value="Unassembled WGS sequence"/>
</dbReference>
<accession>A0A4Y3KJC1</accession>
<keyword evidence="2" id="KW-1185">Reference proteome</keyword>
<proteinExistence type="predicted"/>
<dbReference type="OrthoDB" id="4828531at2"/>
<evidence type="ECO:0000313" key="2">
    <source>
        <dbReference type="Proteomes" id="UP000320461"/>
    </source>
</evidence>
<dbReference type="RefSeq" id="WP_141370320.1">
    <property type="nucleotide sequence ID" value="NZ_BJLQ01000015.1"/>
</dbReference>
<dbReference type="AlphaFoldDB" id="A0A4Y3KJC1"/>
<dbReference type="EMBL" id="BJLQ01000015">
    <property type="protein sequence ID" value="GEA84509.1"/>
    <property type="molecule type" value="Genomic_DNA"/>
</dbReference>